<protein>
    <recommendedName>
        <fullName evidence="10">TMEM9 family protein</fullName>
    </recommendedName>
</protein>
<proteinExistence type="inferred from homology"/>
<evidence type="ECO:0000313" key="8">
    <source>
        <dbReference type="EMBL" id="PAV84243.1"/>
    </source>
</evidence>
<evidence type="ECO:0000256" key="1">
    <source>
        <dbReference type="ARBA" id="ARBA00004370"/>
    </source>
</evidence>
<evidence type="ECO:0000256" key="5">
    <source>
        <dbReference type="ARBA" id="ARBA00023136"/>
    </source>
</evidence>
<evidence type="ECO:0000256" key="3">
    <source>
        <dbReference type="ARBA" id="ARBA00022692"/>
    </source>
</evidence>
<dbReference type="OrthoDB" id="10059035at2759"/>
<evidence type="ECO:0000256" key="7">
    <source>
        <dbReference type="SAM" id="SignalP"/>
    </source>
</evidence>
<keyword evidence="9" id="KW-1185">Reference proteome</keyword>
<feature type="transmembrane region" description="Helical" evidence="6">
    <location>
        <begin position="103"/>
        <end position="128"/>
    </location>
</feature>
<dbReference type="EMBL" id="LIAE01006876">
    <property type="protein sequence ID" value="PAV84243.1"/>
    <property type="molecule type" value="Genomic_DNA"/>
</dbReference>
<reference evidence="8 9" key="1">
    <citation type="journal article" date="2017" name="Curr. Biol.">
        <title>Genome architecture and evolution of a unichromosomal asexual nematode.</title>
        <authorList>
            <person name="Fradin H."/>
            <person name="Zegar C."/>
            <person name="Gutwein M."/>
            <person name="Lucas J."/>
            <person name="Kovtun M."/>
            <person name="Corcoran D."/>
            <person name="Baugh L.R."/>
            <person name="Kiontke K."/>
            <person name="Gunsalus K."/>
            <person name="Fitch D.H."/>
            <person name="Piano F."/>
        </authorList>
    </citation>
    <scope>NUCLEOTIDE SEQUENCE [LARGE SCALE GENOMIC DNA]</scope>
    <source>
        <strain evidence="8">PF1309</strain>
    </source>
</reference>
<evidence type="ECO:0008006" key="10">
    <source>
        <dbReference type="Google" id="ProtNLM"/>
    </source>
</evidence>
<dbReference type="STRING" id="2018661.A0A2A2LDH6"/>
<feature type="signal peptide" evidence="7">
    <location>
        <begin position="1"/>
        <end position="20"/>
    </location>
</feature>
<evidence type="ECO:0000313" key="9">
    <source>
        <dbReference type="Proteomes" id="UP000218231"/>
    </source>
</evidence>
<gene>
    <name evidence="8" type="ORF">WR25_16562</name>
</gene>
<dbReference type="PANTHER" id="PTHR13064">
    <property type="entry name" value="TRANSMEMBRANE PROTEIN 9 FAMILY MEMBER"/>
    <property type="match status" value="1"/>
</dbReference>
<keyword evidence="5 6" id="KW-0472">Membrane</keyword>
<organism evidence="8 9">
    <name type="scientific">Diploscapter pachys</name>
    <dbReference type="NCBI Taxonomy" id="2018661"/>
    <lineage>
        <taxon>Eukaryota</taxon>
        <taxon>Metazoa</taxon>
        <taxon>Ecdysozoa</taxon>
        <taxon>Nematoda</taxon>
        <taxon>Chromadorea</taxon>
        <taxon>Rhabditida</taxon>
        <taxon>Rhabditina</taxon>
        <taxon>Rhabditomorpha</taxon>
        <taxon>Rhabditoidea</taxon>
        <taxon>Rhabditidae</taxon>
        <taxon>Diploscapter</taxon>
    </lineage>
</organism>
<evidence type="ECO:0000256" key="6">
    <source>
        <dbReference type="SAM" id="Phobius"/>
    </source>
</evidence>
<comment type="caution">
    <text evidence="8">The sequence shown here is derived from an EMBL/GenBank/DDBJ whole genome shotgun (WGS) entry which is preliminary data.</text>
</comment>
<keyword evidence="7" id="KW-0732">Signal</keyword>
<comment type="similarity">
    <text evidence="2">Belongs to the TMEM9 family.</text>
</comment>
<sequence length="219" mass="25235">MGPLRLFFTVLLVYTCGVKADANFEDDRCRCVCPSTKYFSDKPTNDSSDNDNHRRYYTMTSINPSDCNPQSVVKRGVEGVVDSAHIDAFLANCDCRFESRNTVVIKVVVFFVISVLLTLIAYMGYLMCFDPMLRKKRLQMPYRQQRDEMYMEDNMFSNASNSEMSIAPSQAESDVSVHGGSNMRSRNHVLGKVEAEQNRWMKKVEEQRKKIFEDHTMLN</sequence>
<evidence type="ECO:0000256" key="2">
    <source>
        <dbReference type="ARBA" id="ARBA00007264"/>
    </source>
</evidence>
<accession>A0A2A2LDH6</accession>
<keyword evidence="3 6" id="KW-0812">Transmembrane</keyword>
<dbReference type="GO" id="GO:0005765">
    <property type="term" value="C:lysosomal membrane"/>
    <property type="evidence" value="ECO:0007669"/>
    <property type="project" value="InterPro"/>
</dbReference>
<name>A0A2A2LDH6_9BILA</name>
<evidence type="ECO:0000256" key="4">
    <source>
        <dbReference type="ARBA" id="ARBA00022989"/>
    </source>
</evidence>
<keyword evidence="4 6" id="KW-1133">Transmembrane helix</keyword>
<dbReference type="Proteomes" id="UP000218231">
    <property type="component" value="Unassembled WGS sequence"/>
</dbReference>
<dbReference type="AlphaFoldDB" id="A0A2A2LDH6"/>
<dbReference type="PANTHER" id="PTHR13064:SF6">
    <property type="entry name" value="TRANSMEMBRANE PROTEIN 9"/>
    <property type="match status" value="1"/>
</dbReference>
<dbReference type="InterPro" id="IPR008853">
    <property type="entry name" value="TMEM9/TMEM9B"/>
</dbReference>
<comment type="subcellular location">
    <subcellularLocation>
        <location evidence="1">Membrane</location>
    </subcellularLocation>
</comment>
<feature type="chain" id="PRO_5012290879" description="TMEM9 family protein" evidence="7">
    <location>
        <begin position="21"/>
        <end position="219"/>
    </location>
</feature>
<dbReference type="Pfam" id="PF05434">
    <property type="entry name" value="Tmemb_9"/>
    <property type="match status" value="1"/>
</dbReference>